<dbReference type="Proteomes" id="UP000825729">
    <property type="component" value="Unassembled WGS sequence"/>
</dbReference>
<dbReference type="AlphaFoldDB" id="A0AAV7E4I8"/>
<reference evidence="1 2" key="1">
    <citation type="submission" date="2021-07" db="EMBL/GenBank/DDBJ databases">
        <title>The Aristolochia fimbriata genome: insights into angiosperm evolution, floral development and chemical biosynthesis.</title>
        <authorList>
            <person name="Jiao Y."/>
        </authorList>
    </citation>
    <scope>NUCLEOTIDE SEQUENCE [LARGE SCALE GENOMIC DNA]</scope>
    <source>
        <strain evidence="1">IBCAS-2021</strain>
        <tissue evidence="1">Leaf</tissue>
    </source>
</reference>
<name>A0AAV7E4I8_ARIFI</name>
<sequence length="69" mass="7827">MTTVILVKNGLCRKASRPCQWKLVYLRSSKIEKINPPPAQLPTSLTWDVLGKHQNLIVLGKQQNLNRSC</sequence>
<evidence type="ECO:0000313" key="1">
    <source>
        <dbReference type="EMBL" id="KAG9442317.1"/>
    </source>
</evidence>
<accession>A0AAV7E4I8</accession>
<proteinExistence type="predicted"/>
<organism evidence="1 2">
    <name type="scientific">Aristolochia fimbriata</name>
    <name type="common">White veined hardy Dutchman's pipe vine</name>
    <dbReference type="NCBI Taxonomy" id="158543"/>
    <lineage>
        <taxon>Eukaryota</taxon>
        <taxon>Viridiplantae</taxon>
        <taxon>Streptophyta</taxon>
        <taxon>Embryophyta</taxon>
        <taxon>Tracheophyta</taxon>
        <taxon>Spermatophyta</taxon>
        <taxon>Magnoliopsida</taxon>
        <taxon>Magnoliidae</taxon>
        <taxon>Piperales</taxon>
        <taxon>Aristolochiaceae</taxon>
        <taxon>Aristolochia</taxon>
    </lineage>
</organism>
<protein>
    <submittedName>
        <fullName evidence="1">Uncharacterized protein</fullName>
    </submittedName>
</protein>
<comment type="caution">
    <text evidence="1">The sequence shown here is derived from an EMBL/GenBank/DDBJ whole genome shotgun (WGS) entry which is preliminary data.</text>
</comment>
<keyword evidence="2" id="KW-1185">Reference proteome</keyword>
<gene>
    <name evidence="1" type="ORF">H6P81_018171</name>
</gene>
<evidence type="ECO:0000313" key="2">
    <source>
        <dbReference type="Proteomes" id="UP000825729"/>
    </source>
</evidence>
<dbReference type="EMBL" id="JAINDJ010000007">
    <property type="protein sequence ID" value="KAG9442317.1"/>
    <property type="molecule type" value="Genomic_DNA"/>
</dbReference>